<name>A0A433SHI9_9BURK</name>
<dbReference type="OrthoDB" id="8757342at2"/>
<dbReference type="RefSeq" id="WP_126978187.1">
    <property type="nucleotide sequence ID" value="NZ_PQSP01000001.1"/>
</dbReference>
<dbReference type="AlphaFoldDB" id="A0A433SHI9"/>
<accession>A0A433SHI9</accession>
<protein>
    <submittedName>
        <fullName evidence="1">Uncharacterized protein</fullName>
    </submittedName>
</protein>
<proteinExistence type="predicted"/>
<dbReference type="EMBL" id="PQSP01000001">
    <property type="protein sequence ID" value="RUS68219.1"/>
    <property type="molecule type" value="Genomic_DNA"/>
</dbReference>
<reference evidence="1 2" key="1">
    <citation type="submission" date="2018-01" db="EMBL/GenBank/DDBJ databases">
        <title>Saezia sanguinis gen. nov., sp. nov., in the order Burkholderiales isolated from human blood.</title>
        <authorList>
            <person name="Medina-Pascual M.J."/>
            <person name="Valdezate S."/>
            <person name="Monzon S."/>
            <person name="Cuesta I."/>
            <person name="Carrasco G."/>
            <person name="Villalon P."/>
            <person name="Saez-Nieto J.A."/>
        </authorList>
    </citation>
    <scope>NUCLEOTIDE SEQUENCE [LARGE SCALE GENOMIC DNA]</scope>
    <source>
        <strain evidence="1 2">CNM695-12</strain>
    </source>
</reference>
<gene>
    <name evidence="1" type="ORF">CUZ56_00706</name>
</gene>
<sequence>MKSHNYIALSADFWEKFHGPLQNILKQELEAGNQIAKIYEGDYPREGSVMVFLVWPFKTPIPHPLNGIEYHDINDPHYWKAEYADESNNLYLCC</sequence>
<keyword evidence="2" id="KW-1185">Reference proteome</keyword>
<dbReference type="Proteomes" id="UP000286947">
    <property type="component" value="Unassembled WGS sequence"/>
</dbReference>
<comment type="caution">
    <text evidence="1">The sequence shown here is derived from an EMBL/GenBank/DDBJ whole genome shotgun (WGS) entry which is preliminary data.</text>
</comment>
<evidence type="ECO:0000313" key="2">
    <source>
        <dbReference type="Proteomes" id="UP000286947"/>
    </source>
</evidence>
<organism evidence="1 2">
    <name type="scientific">Saezia sanguinis</name>
    <dbReference type="NCBI Taxonomy" id="1965230"/>
    <lineage>
        <taxon>Bacteria</taxon>
        <taxon>Pseudomonadati</taxon>
        <taxon>Pseudomonadota</taxon>
        <taxon>Betaproteobacteria</taxon>
        <taxon>Burkholderiales</taxon>
        <taxon>Saeziaceae</taxon>
        <taxon>Saezia</taxon>
    </lineage>
</organism>
<evidence type="ECO:0000313" key="1">
    <source>
        <dbReference type="EMBL" id="RUS68219.1"/>
    </source>
</evidence>